<dbReference type="RefSeq" id="WP_020428863.1">
    <property type="nucleotide sequence ID" value="NZ_AGBD01000728.1"/>
</dbReference>
<dbReference type="AlphaFoldDB" id="A0A0E4H892"/>
<evidence type="ECO:0000259" key="8">
    <source>
        <dbReference type="PROSITE" id="PS50928"/>
    </source>
</evidence>
<name>A0A0E4H892_9BACL</name>
<dbReference type="PROSITE" id="PS50928">
    <property type="entry name" value="ABC_TM1"/>
    <property type="match status" value="1"/>
</dbReference>
<keyword evidence="6 7" id="KW-0472">Membrane</keyword>
<feature type="transmembrane region" description="Helical" evidence="7">
    <location>
        <begin position="92"/>
        <end position="115"/>
    </location>
</feature>
<protein>
    <submittedName>
        <fullName evidence="9">Methionine ABC transporter permease</fullName>
    </submittedName>
</protein>
<sequence length="225" mass="24418">MEESVIYQYDFQTILDRIIVPGLRDTLIMLGGTVVTCTFFGFVLALILITTDVNGLRPNRLVYETISAVINVLRSVPFIILIITIIPLTRLVVGTTIGTTAAIFSITIVGSPLIARLLEGCFKEVNPSLIEAAKSFGASDWQITFHVIVSESIPSIVSHLTLGYVSLLGFTAMAGTVGAGGLGAVALTYGYQNFNDTIMYSTVVILIIIVQFIQFGGNFLYRKLK</sequence>
<dbReference type="InterPro" id="IPR051322">
    <property type="entry name" value="AA_ABC_Transporter_Permease"/>
</dbReference>
<dbReference type="PANTHER" id="PTHR30450">
    <property type="entry name" value="ABC TRANSPORTER PERMEASE"/>
    <property type="match status" value="1"/>
</dbReference>
<dbReference type="InterPro" id="IPR035906">
    <property type="entry name" value="MetI-like_sf"/>
</dbReference>
<dbReference type="InterPro" id="IPR000515">
    <property type="entry name" value="MetI-like"/>
</dbReference>
<proteinExistence type="inferred from homology"/>
<keyword evidence="3" id="KW-1003">Cell membrane</keyword>
<evidence type="ECO:0000256" key="3">
    <source>
        <dbReference type="ARBA" id="ARBA00022475"/>
    </source>
</evidence>
<accession>A0A0E4H892</accession>
<evidence type="ECO:0000256" key="6">
    <source>
        <dbReference type="ARBA" id="ARBA00023136"/>
    </source>
</evidence>
<evidence type="ECO:0000256" key="7">
    <source>
        <dbReference type="RuleBase" id="RU363032"/>
    </source>
</evidence>
<dbReference type="Proteomes" id="UP000033163">
    <property type="component" value="Chromosome I"/>
</dbReference>
<evidence type="ECO:0000256" key="1">
    <source>
        <dbReference type="ARBA" id="ARBA00004651"/>
    </source>
</evidence>
<evidence type="ECO:0000256" key="4">
    <source>
        <dbReference type="ARBA" id="ARBA00022692"/>
    </source>
</evidence>
<gene>
    <name evidence="9" type="ORF">PRIO_0935</name>
</gene>
<comment type="subcellular location">
    <subcellularLocation>
        <location evidence="1 7">Cell membrane</location>
        <topology evidence="1 7">Multi-pass membrane protein</topology>
    </subcellularLocation>
</comment>
<dbReference type="EMBL" id="LN831776">
    <property type="protein sequence ID" value="CQR52657.1"/>
    <property type="molecule type" value="Genomic_DNA"/>
</dbReference>
<dbReference type="PATRIC" id="fig|1073571.4.peg.977"/>
<keyword evidence="4 7" id="KW-0812">Transmembrane</keyword>
<dbReference type="PANTHER" id="PTHR30450:SF1">
    <property type="entry name" value="D-METHIONINE TRANSPORT SYSTEM PERMEASE PROTEIN METI-RELATED"/>
    <property type="match status" value="1"/>
</dbReference>
<evidence type="ECO:0000313" key="10">
    <source>
        <dbReference type="Proteomes" id="UP000033163"/>
    </source>
</evidence>
<evidence type="ECO:0000256" key="5">
    <source>
        <dbReference type="ARBA" id="ARBA00022989"/>
    </source>
</evidence>
<dbReference type="CDD" id="cd06261">
    <property type="entry name" value="TM_PBP2"/>
    <property type="match status" value="1"/>
</dbReference>
<dbReference type="KEGG" id="pri:PRIO_0935"/>
<dbReference type="Pfam" id="PF00528">
    <property type="entry name" value="BPD_transp_1"/>
    <property type="match status" value="1"/>
</dbReference>
<evidence type="ECO:0000256" key="2">
    <source>
        <dbReference type="ARBA" id="ARBA00022448"/>
    </source>
</evidence>
<dbReference type="GO" id="GO:0005886">
    <property type="term" value="C:plasma membrane"/>
    <property type="evidence" value="ECO:0007669"/>
    <property type="project" value="UniProtKB-SubCell"/>
</dbReference>
<reference evidence="10" key="1">
    <citation type="submission" date="2015-03" db="EMBL/GenBank/DDBJ databases">
        <authorList>
            <person name="Wibberg D."/>
        </authorList>
    </citation>
    <scope>NUCLEOTIDE SEQUENCE [LARGE SCALE GENOMIC DNA]</scope>
</reference>
<feature type="transmembrane region" description="Helical" evidence="7">
    <location>
        <begin position="198"/>
        <end position="221"/>
    </location>
</feature>
<feature type="transmembrane region" description="Helical" evidence="7">
    <location>
        <begin position="162"/>
        <end position="186"/>
    </location>
</feature>
<dbReference type="GO" id="GO:0048473">
    <property type="term" value="P:D-methionine transmembrane transport"/>
    <property type="evidence" value="ECO:0007669"/>
    <property type="project" value="TreeGrafter"/>
</dbReference>
<organism evidence="9 10">
    <name type="scientific">Paenibacillus riograndensis SBR5</name>
    <dbReference type="NCBI Taxonomy" id="1073571"/>
    <lineage>
        <taxon>Bacteria</taxon>
        <taxon>Bacillati</taxon>
        <taxon>Bacillota</taxon>
        <taxon>Bacilli</taxon>
        <taxon>Bacillales</taxon>
        <taxon>Paenibacillaceae</taxon>
        <taxon>Paenibacillus</taxon>
        <taxon>Paenibacillus sonchi group</taxon>
    </lineage>
</organism>
<dbReference type="SUPFAM" id="SSF161098">
    <property type="entry name" value="MetI-like"/>
    <property type="match status" value="1"/>
</dbReference>
<comment type="similarity">
    <text evidence="7">Belongs to the binding-protein-dependent transport system permease family.</text>
</comment>
<feature type="transmembrane region" description="Helical" evidence="7">
    <location>
        <begin position="27"/>
        <end position="49"/>
    </location>
</feature>
<feature type="transmembrane region" description="Helical" evidence="7">
    <location>
        <begin position="61"/>
        <end position="86"/>
    </location>
</feature>
<evidence type="ECO:0000313" key="9">
    <source>
        <dbReference type="EMBL" id="CQR52657.1"/>
    </source>
</evidence>
<dbReference type="Gene3D" id="1.10.3720.10">
    <property type="entry name" value="MetI-like"/>
    <property type="match status" value="1"/>
</dbReference>
<feature type="domain" description="ABC transmembrane type-1" evidence="8">
    <location>
        <begin position="23"/>
        <end position="216"/>
    </location>
</feature>
<keyword evidence="2 7" id="KW-0813">Transport</keyword>
<keyword evidence="5 7" id="KW-1133">Transmembrane helix</keyword>
<dbReference type="HOGENOM" id="CLU_077375_0_1_9"/>